<dbReference type="RefSeq" id="WP_074792505.1">
    <property type="nucleotide sequence ID" value="NZ_FOAD01000001.1"/>
</dbReference>
<organism evidence="3 4">
    <name type="scientific">Haloferax larsenii</name>
    <dbReference type="NCBI Taxonomy" id="302484"/>
    <lineage>
        <taxon>Archaea</taxon>
        <taxon>Methanobacteriati</taxon>
        <taxon>Methanobacteriota</taxon>
        <taxon>Stenosarchaea group</taxon>
        <taxon>Halobacteria</taxon>
        <taxon>Halobacteriales</taxon>
        <taxon>Haloferacaceae</taxon>
        <taxon>Haloferax</taxon>
    </lineage>
</organism>
<dbReference type="Pfam" id="PF13649">
    <property type="entry name" value="Methyltransf_25"/>
    <property type="match status" value="1"/>
</dbReference>
<dbReference type="CDD" id="cd02440">
    <property type="entry name" value="AdoMet_MTases"/>
    <property type="match status" value="1"/>
</dbReference>
<dbReference type="PANTHER" id="PTHR43861">
    <property type="entry name" value="TRANS-ACONITATE 2-METHYLTRANSFERASE-RELATED"/>
    <property type="match status" value="1"/>
</dbReference>
<gene>
    <name evidence="3" type="ORF">SAMN04488691_1011101</name>
</gene>
<evidence type="ECO:0000256" key="1">
    <source>
        <dbReference type="ARBA" id="ARBA00022679"/>
    </source>
</evidence>
<dbReference type="Gene3D" id="3.40.50.150">
    <property type="entry name" value="Vaccinia Virus protein VP39"/>
    <property type="match status" value="1"/>
</dbReference>
<proteinExistence type="predicted"/>
<sequence>MGPNDVRRQWADRSGEFSPEYYAYYGPNETSEAIHQILDDAIDPSASVLELGCGSGRHLSHLRDNGFENVYGIDINDDSFEVMREAYPELAASGTFYAAAIEDVVEEFDDGQFDVVYSIETLQHIHPDDAWVFEELARCTNDLLITVENEGADDNQTSGPDVNDSEYDFPLYYRNWNDIFTQFGFSQRDVARDDPDTLRVFERQDSYIDA</sequence>
<evidence type="ECO:0000259" key="2">
    <source>
        <dbReference type="Pfam" id="PF13649"/>
    </source>
</evidence>
<keyword evidence="3" id="KW-0489">Methyltransferase</keyword>
<feature type="domain" description="Methyltransferase" evidence="2">
    <location>
        <begin position="48"/>
        <end position="140"/>
    </location>
</feature>
<dbReference type="InterPro" id="IPR029063">
    <property type="entry name" value="SAM-dependent_MTases_sf"/>
</dbReference>
<keyword evidence="1 3" id="KW-0808">Transferase</keyword>
<dbReference type="OrthoDB" id="6243at2157"/>
<dbReference type="EMBL" id="FOAD01000001">
    <property type="protein sequence ID" value="SEK69574.1"/>
    <property type="molecule type" value="Genomic_DNA"/>
</dbReference>
<dbReference type="Proteomes" id="UP000183894">
    <property type="component" value="Unassembled WGS sequence"/>
</dbReference>
<dbReference type="GO" id="GO:0008168">
    <property type="term" value="F:methyltransferase activity"/>
    <property type="evidence" value="ECO:0007669"/>
    <property type="project" value="UniProtKB-KW"/>
</dbReference>
<name>A0A1H7J5A2_HALLR</name>
<dbReference type="AlphaFoldDB" id="A0A1H7J5A2"/>
<protein>
    <submittedName>
        <fullName evidence="3">Methyltransferase domain-containing protein</fullName>
    </submittedName>
</protein>
<dbReference type="SUPFAM" id="SSF53335">
    <property type="entry name" value="S-adenosyl-L-methionine-dependent methyltransferases"/>
    <property type="match status" value="1"/>
</dbReference>
<dbReference type="InterPro" id="IPR041698">
    <property type="entry name" value="Methyltransf_25"/>
</dbReference>
<evidence type="ECO:0000313" key="4">
    <source>
        <dbReference type="Proteomes" id="UP000183894"/>
    </source>
</evidence>
<dbReference type="GO" id="GO:0032259">
    <property type="term" value="P:methylation"/>
    <property type="evidence" value="ECO:0007669"/>
    <property type="project" value="UniProtKB-KW"/>
</dbReference>
<evidence type="ECO:0000313" key="3">
    <source>
        <dbReference type="EMBL" id="SEK69574.1"/>
    </source>
</evidence>
<accession>A0A1H7J5A2</accession>
<reference evidence="3 4" key="1">
    <citation type="submission" date="2016-10" db="EMBL/GenBank/DDBJ databases">
        <authorList>
            <person name="de Groot N.N."/>
        </authorList>
    </citation>
    <scope>NUCLEOTIDE SEQUENCE [LARGE SCALE GENOMIC DNA]</scope>
    <source>
        <strain evidence="3 4">CDM_5</strain>
    </source>
</reference>